<keyword evidence="3" id="KW-1185">Reference proteome</keyword>
<dbReference type="AlphaFoldDB" id="A0A319CTR8"/>
<evidence type="ECO:0000313" key="2">
    <source>
        <dbReference type="EMBL" id="PYH88130.1"/>
    </source>
</evidence>
<dbReference type="EMBL" id="KZ826123">
    <property type="protein sequence ID" value="PYH88130.1"/>
    <property type="molecule type" value="Genomic_DNA"/>
</dbReference>
<feature type="region of interest" description="Disordered" evidence="1">
    <location>
        <begin position="14"/>
        <end position="66"/>
    </location>
</feature>
<dbReference type="Proteomes" id="UP000247810">
    <property type="component" value="Unassembled WGS sequence"/>
</dbReference>
<evidence type="ECO:0000256" key="1">
    <source>
        <dbReference type="SAM" id="MobiDB-lite"/>
    </source>
</evidence>
<sequence length="122" mass="13426">MALMIIVWMRYSPHRPPQRWPQSCRTAGLAPGSSTASSAKQRPDGLLPECPPKAAAISNEQPHPQTVSIQATTHINKAPEITPQKITHTNDEMANFRETPRRVANLGGDYDQMGDLVIEAET</sequence>
<protein>
    <submittedName>
        <fullName evidence="2">Uncharacterized protein</fullName>
    </submittedName>
</protein>
<reference evidence="2 3" key="1">
    <citation type="submission" date="2018-02" db="EMBL/GenBank/DDBJ databases">
        <title>The genomes of Aspergillus section Nigri reveals drivers in fungal speciation.</title>
        <authorList>
            <consortium name="DOE Joint Genome Institute"/>
            <person name="Vesth T.C."/>
            <person name="Nybo J."/>
            <person name="Theobald S."/>
            <person name="Brandl J."/>
            <person name="Frisvad J.C."/>
            <person name="Nielsen K.F."/>
            <person name="Lyhne E.K."/>
            <person name="Kogle M.E."/>
            <person name="Kuo A."/>
            <person name="Riley R."/>
            <person name="Clum A."/>
            <person name="Nolan M."/>
            <person name="Lipzen A."/>
            <person name="Salamov A."/>
            <person name="Henrissat B."/>
            <person name="Wiebenga A."/>
            <person name="De vries R.P."/>
            <person name="Grigoriev I.V."/>
            <person name="Mortensen U.H."/>
            <person name="Andersen M.R."/>
            <person name="Baker S.E."/>
        </authorList>
    </citation>
    <scope>NUCLEOTIDE SEQUENCE [LARGE SCALE GENOMIC DNA]</scope>
    <source>
        <strain evidence="2 3">CBS 707.79</strain>
    </source>
</reference>
<name>A0A319CTR8_9EURO</name>
<dbReference type="VEuPathDB" id="FungiDB:BO71DRAFT_445452"/>
<proteinExistence type="predicted"/>
<accession>A0A319CTR8</accession>
<organism evidence="2 3">
    <name type="scientific">Aspergillus ellipticus CBS 707.79</name>
    <dbReference type="NCBI Taxonomy" id="1448320"/>
    <lineage>
        <taxon>Eukaryota</taxon>
        <taxon>Fungi</taxon>
        <taxon>Dikarya</taxon>
        <taxon>Ascomycota</taxon>
        <taxon>Pezizomycotina</taxon>
        <taxon>Eurotiomycetes</taxon>
        <taxon>Eurotiomycetidae</taxon>
        <taxon>Eurotiales</taxon>
        <taxon>Aspergillaceae</taxon>
        <taxon>Aspergillus</taxon>
        <taxon>Aspergillus subgen. Circumdati</taxon>
    </lineage>
</organism>
<gene>
    <name evidence="2" type="ORF">BO71DRAFT_445452</name>
</gene>
<evidence type="ECO:0000313" key="3">
    <source>
        <dbReference type="Proteomes" id="UP000247810"/>
    </source>
</evidence>